<comment type="similarity">
    <text evidence="1">Belongs to the glycosyl hydrolase 5 (cellulase A) family.</text>
</comment>
<dbReference type="Gene3D" id="3.20.20.80">
    <property type="entry name" value="Glycosidases"/>
    <property type="match status" value="2"/>
</dbReference>
<dbReference type="GO" id="GO:0050295">
    <property type="term" value="F:steryl-beta-glucosidase activity"/>
    <property type="evidence" value="ECO:0007669"/>
    <property type="project" value="EnsemblFungi"/>
</dbReference>
<dbReference type="EMBL" id="LT598456">
    <property type="protein sequence ID" value="SCU80191.1"/>
    <property type="molecule type" value="Genomic_DNA"/>
</dbReference>
<dbReference type="GO" id="GO:1904462">
    <property type="term" value="P:ergosteryl 3-beta-D-glucoside catabolic process"/>
    <property type="evidence" value="ECO:0007669"/>
    <property type="project" value="EnsemblFungi"/>
</dbReference>
<dbReference type="PANTHER" id="PTHR31308">
    <property type="match status" value="1"/>
</dbReference>
<dbReference type="Proteomes" id="UP000190274">
    <property type="component" value="Chromosome B"/>
</dbReference>
<evidence type="ECO:0000259" key="5">
    <source>
        <dbReference type="Pfam" id="PF18564"/>
    </source>
</evidence>
<dbReference type="Pfam" id="PF18564">
    <property type="entry name" value="Glyco_hydro_5_C"/>
    <property type="match status" value="1"/>
</dbReference>
<feature type="domain" description="Glycoside hydrolase family 5" evidence="4">
    <location>
        <begin position="69"/>
        <end position="133"/>
    </location>
</feature>
<dbReference type="GO" id="GO:0000272">
    <property type="term" value="P:polysaccharide catabolic process"/>
    <property type="evidence" value="ECO:0007669"/>
    <property type="project" value="InterPro"/>
</dbReference>
<organism evidence="6 7">
    <name type="scientific">Lachancea dasiensis</name>
    <dbReference type="NCBI Taxonomy" id="1072105"/>
    <lineage>
        <taxon>Eukaryota</taxon>
        <taxon>Fungi</taxon>
        <taxon>Dikarya</taxon>
        <taxon>Ascomycota</taxon>
        <taxon>Saccharomycotina</taxon>
        <taxon>Saccharomycetes</taxon>
        <taxon>Saccharomycetales</taxon>
        <taxon>Saccharomycetaceae</taxon>
        <taxon>Lachancea</taxon>
    </lineage>
</organism>
<dbReference type="STRING" id="1266660.A0A1G4ITL1"/>
<keyword evidence="3" id="KW-0326">Glycosidase</keyword>
<accession>A0A1G4ITL1</accession>
<evidence type="ECO:0000259" key="4">
    <source>
        <dbReference type="Pfam" id="PF00150"/>
    </source>
</evidence>
<feature type="domain" description="Glycoside hydrolase family 5 C-terminal" evidence="5">
    <location>
        <begin position="642"/>
        <end position="724"/>
    </location>
</feature>
<dbReference type="InterPro" id="IPR013780">
    <property type="entry name" value="Glyco_hydro_b"/>
</dbReference>
<evidence type="ECO:0000313" key="6">
    <source>
        <dbReference type="EMBL" id="SCU80191.1"/>
    </source>
</evidence>
<sequence>MPAKVHISSAGEFVDSDGNQIQLRGVNLDPTVKYPSNPHGSSHEPLTPEFYDNANEVSFVDHPLKANEVEYHISKLKSLGYNTIRFPFTWESIEHEGPGIYDFAYMDYVIEVLRKIHGLGGMYVYLDPHQDVWSRFTGGSGAPLWTLYCAGFQPRRFEPTGASILHNSFIDPKTGKENKVYPKMLWPTNYYRLATQTMFTLFYGGRKFAPKCSINGQNIQDYLQNSFIAACMAFYGRILERAPELFEDQCILGLETMNEPSVGYFTDFDLSQVPKDRKLKRGTTPTAFQSFQLGEGLPANVDTYDITVFGPRKTGATFVNPDGQSAWLTTEERMDVDSRYNWQRGEEWKAETCIWRLHGVWDYTKNGRAQLMTSDYFARDPTTGSVIDLRYFINGFFVEFFQKFRESFRNIDGESFLFLQPPTLQEPPSLKGSHLIDDKTVYACHFYDGMSLMFKSWNRLYNVDSLGIVRERYANPILSIVLGERMIRKCIKKQLTQMKEEGKELLGKNIAVFFTEIGMPFDMDSKKAYNNGDFSSQLGAMDALGYALEGNNLSFSLWCYCSDNSHEWGDSWNNEDFSVWSKDDIDKSSASVVENDTKSDSDSDVVSSFSTISHGSVIDPMIGNDIIPCDFNGFRALNAILRPYPMKICGEFQDAEFDLDKVEYRLTINATTRAAQGVMQTLIFLPKKHFPMGQTAIKTTSGKFLYDPNRQVLQWTHQQGIQSISLRKEIEVADDPEGCSIM</sequence>
<keyword evidence="2" id="KW-0378">Hydrolase</keyword>
<evidence type="ECO:0000256" key="2">
    <source>
        <dbReference type="ARBA" id="ARBA00022801"/>
    </source>
</evidence>
<dbReference type="InterPro" id="IPR041036">
    <property type="entry name" value="GH5_C"/>
</dbReference>
<name>A0A1G4ITL1_9SACH</name>
<evidence type="ECO:0000313" key="7">
    <source>
        <dbReference type="Proteomes" id="UP000190274"/>
    </source>
</evidence>
<dbReference type="InterPro" id="IPR017853">
    <property type="entry name" value="GH"/>
</dbReference>
<dbReference type="InterPro" id="IPR052066">
    <property type="entry name" value="Glycosphingolipid_Hydrolases"/>
</dbReference>
<dbReference type="Gene3D" id="2.60.40.1180">
    <property type="entry name" value="Golgi alpha-mannosidase II"/>
    <property type="match status" value="1"/>
</dbReference>
<evidence type="ECO:0000256" key="1">
    <source>
        <dbReference type="ARBA" id="ARBA00005641"/>
    </source>
</evidence>
<reference evidence="7" key="1">
    <citation type="submission" date="2016-03" db="EMBL/GenBank/DDBJ databases">
        <authorList>
            <person name="Devillers H."/>
        </authorList>
    </citation>
    <scope>NUCLEOTIDE SEQUENCE [LARGE SCALE GENOMIC DNA]</scope>
</reference>
<dbReference type="FunFam" id="3.20.20.80:FF:000174">
    <property type="entry name" value="YIR007W-like protein"/>
    <property type="match status" value="1"/>
</dbReference>
<dbReference type="OrthoDB" id="9971853at2759"/>
<dbReference type="SUPFAM" id="SSF51445">
    <property type="entry name" value="(Trans)glycosidases"/>
    <property type="match status" value="1"/>
</dbReference>
<gene>
    <name evidence="6" type="ORF">LADA_0B05578G</name>
</gene>
<dbReference type="InterPro" id="IPR001547">
    <property type="entry name" value="Glyco_hydro_5"/>
</dbReference>
<dbReference type="GO" id="GO:0005829">
    <property type="term" value="C:cytosol"/>
    <property type="evidence" value="ECO:0007669"/>
    <property type="project" value="EnsemblFungi"/>
</dbReference>
<dbReference type="AlphaFoldDB" id="A0A1G4ITL1"/>
<evidence type="ECO:0000256" key="3">
    <source>
        <dbReference type="ARBA" id="ARBA00023295"/>
    </source>
</evidence>
<dbReference type="PANTHER" id="PTHR31308:SF5">
    <property type="entry name" value="ERGOSTERYL-BETA-GLUCOSIDASE"/>
    <property type="match status" value="1"/>
</dbReference>
<dbReference type="Pfam" id="PF00150">
    <property type="entry name" value="Cellulase"/>
    <property type="match status" value="1"/>
</dbReference>
<keyword evidence="7" id="KW-1185">Reference proteome</keyword>
<proteinExistence type="inferred from homology"/>
<protein>
    <submittedName>
        <fullName evidence="6">LADA_0B05578g1_1</fullName>
    </submittedName>
</protein>